<reference evidence="3" key="1">
    <citation type="journal article" date="2022" name="Microbiol. Spectr.">
        <title>An Nuclear Magnetic Resonance Fingerprint Matching Approach for the Identification and Structural Re-Evaluation of Pseudomonas Lipopeptides.</title>
        <authorList>
            <person name="De Roo V."/>
            <person name="Verleysen Y."/>
            <person name="Kovacs B."/>
            <person name="De Vleeschouwer M."/>
            <person name="Muangkaew P."/>
            <person name="Girard L."/>
            <person name="Hofte M."/>
            <person name="De Mot R."/>
            <person name="Madder A."/>
            <person name="Geudens N."/>
            <person name="Martins J.C."/>
        </authorList>
    </citation>
    <scope>NUCLEOTIDE SEQUENCE</scope>
    <source>
        <strain evidence="3">COR51</strain>
    </source>
</reference>
<evidence type="ECO:0000259" key="2">
    <source>
        <dbReference type="PROSITE" id="PS50263"/>
    </source>
</evidence>
<dbReference type="EMBL" id="JAOSLA010000019">
    <property type="protein sequence ID" value="MCU7239142.1"/>
    <property type="molecule type" value="Genomic_DNA"/>
</dbReference>
<dbReference type="Pfam" id="PF00795">
    <property type="entry name" value="CN_hydrolase"/>
    <property type="match status" value="1"/>
</dbReference>
<protein>
    <submittedName>
        <fullName evidence="3">Carbon-nitrogen hydrolase family protein</fullName>
    </submittedName>
</protein>
<dbReference type="PANTHER" id="PTHR43674:SF2">
    <property type="entry name" value="BETA-UREIDOPROPIONASE"/>
    <property type="match status" value="1"/>
</dbReference>
<dbReference type="Proteomes" id="UP001139994">
    <property type="component" value="Unassembled WGS sequence"/>
</dbReference>
<evidence type="ECO:0000313" key="3">
    <source>
        <dbReference type="EMBL" id="MCU7239142.1"/>
    </source>
</evidence>
<dbReference type="PANTHER" id="PTHR43674">
    <property type="entry name" value="NITRILASE C965.09-RELATED"/>
    <property type="match status" value="1"/>
</dbReference>
<gene>
    <name evidence="3" type="ORF">OC929_13885</name>
</gene>
<keyword evidence="1 3" id="KW-0378">Hydrolase</keyword>
<reference evidence="3" key="2">
    <citation type="submission" date="2022-09" db="EMBL/GenBank/DDBJ databases">
        <authorList>
            <person name="Cesa-Luna C."/>
            <person name="Girard L."/>
            <person name="Lood C."/>
            <person name="Hofte M."/>
            <person name="De Mot R."/>
        </authorList>
    </citation>
    <scope>NUCLEOTIDE SEQUENCE</scope>
    <source>
        <strain evidence="3">COR51</strain>
    </source>
</reference>
<organism evidence="3 4">
    <name type="scientific">Pseudomonas peradeniyensis</name>
    <dbReference type="NCBI Taxonomy" id="2745488"/>
    <lineage>
        <taxon>Bacteria</taxon>
        <taxon>Pseudomonadati</taxon>
        <taxon>Pseudomonadota</taxon>
        <taxon>Gammaproteobacteria</taxon>
        <taxon>Pseudomonadales</taxon>
        <taxon>Pseudomonadaceae</taxon>
        <taxon>Pseudomonas</taxon>
    </lineage>
</organism>
<keyword evidence="4" id="KW-1185">Reference proteome</keyword>
<sequence>MPPAVFAAAQCAIRDGDIPANLALHLAFMRQAHEQGVDLLLFPELSLTGYAPAMASALAQDLDTPLLAPLRQLAQAAGMTTVVGMPLKVPGQDKPRIAACILHPDGSIAVYIKQHLHTGEDVFFSAGSGGELLSVGGLSVALSVCADFNHPEHAAQAAQRGAQVYATGVLIGETGYPADSALLQGYAQRHAMAVLMANHGGTTGGWAAAGRSAFWDEQGRCVVAASGAGNRLLVVSGQTGEWQGREVFVSLDAWNSSL</sequence>
<dbReference type="PROSITE" id="PS50263">
    <property type="entry name" value="CN_HYDROLASE"/>
    <property type="match status" value="1"/>
</dbReference>
<dbReference type="CDD" id="cd07197">
    <property type="entry name" value="nitrilase"/>
    <property type="match status" value="1"/>
</dbReference>
<feature type="domain" description="CN hydrolase" evidence="2">
    <location>
        <begin position="4"/>
        <end position="239"/>
    </location>
</feature>
<dbReference type="Gene3D" id="3.60.110.10">
    <property type="entry name" value="Carbon-nitrogen hydrolase"/>
    <property type="match status" value="1"/>
</dbReference>
<dbReference type="InterPro" id="IPR050345">
    <property type="entry name" value="Aliph_Amidase/BUP"/>
</dbReference>
<evidence type="ECO:0000256" key="1">
    <source>
        <dbReference type="ARBA" id="ARBA00022801"/>
    </source>
</evidence>
<reference evidence="3" key="3">
    <citation type="journal article" date="2023" name="mSystems">
        <title>Charting the Lipopeptidome of Nonpathogenic Pseudomonas.</title>
        <authorList>
            <person name="Cesa-Luna C."/>
            <person name="Geudens N."/>
            <person name="Girard L."/>
            <person name="De Roo V."/>
            <person name="Maklad H.R."/>
            <person name="Martins J.C."/>
            <person name="Hofte M."/>
            <person name="De Mot R."/>
        </authorList>
    </citation>
    <scope>NUCLEOTIDE SEQUENCE</scope>
    <source>
        <strain evidence="3">COR51</strain>
    </source>
</reference>
<dbReference type="InterPro" id="IPR003010">
    <property type="entry name" value="C-N_Hydrolase"/>
</dbReference>
<proteinExistence type="predicted"/>
<dbReference type="GO" id="GO:0016787">
    <property type="term" value="F:hydrolase activity"/>
    <property type="evidence" value="ECO:0007669"/>
    <property type="project" value="UniProtKB-KW"/>
</dbReference>
<evidence type="ECO:0000313" key="4">
    <source>
        <dbReference type="Proteomes" id="UP001139994"/>
    </source>
</evidence>
<name>A0ABT2VCM7_9PSED</name>
<accession>A0ABT2VCM7</accession>
<dbReference type="SUPFAM" id="SSF56317">
    <property type="entry name" value="Carbon-nitrogen hydrolase"/>
    <property type="match status" value="1"/>
</dbReference>
<dbReference type="InterPro" id="IPR036526">
    <property type="entry name" value="C-N_Hydrolase_sf"/>
</dbReference>
<dbReference type="RefSeq" id="WP_262951697.1">
    <property type="nucleotide sequence ID" value="NZ_JAOSLA010000019.1"/>
</dbReference>
<comment type="caution">
    <text evidence="3">The sequence shown here is derived from an EMBL/GenBank/DDBJ whole genome shotgun (WGS) entry which is preliminary data.</text>
</comment>